<comment type="caution">
    <text evidence="7">The sequence shown here is derived from an EMBL/GenBank/DDBJ whole genome shotgun (WGS) entry which is preliminary data.</text>
</comment>
<reference evidence="7 8" key="1">
    <citation type="submission" date="2019-12" db="EMBL/GenBank/DDBJ databases">
        <authorList>
            <person name="Floudas D."/>
            <person name="Bentzer J."/>
            <person name="Ahren D."/>
            <person name="Johansson T."/>
            <person name="Persson P."/>
            <person name="Tunlid A."/>
        </authorList>
    </citation>
    <scope>NUCLEOTIDE SEQUENCE [LARGE SCALE GENOMIC DNA]</scope>
    <source>
        <strain evidence="7 8">CBS 102.39</strain>
    </source>
</reference>
<feature type="active site" description="Proton acceptor" evidence="4">
    <location>
        <position position="289"/>
    </location>
</feature>
<name>A0A8H4QSL1_9AGAR</name>
<feature type="domain" description="O-methyltransferase dimerisation" evidence="6">
    <location>
        <begin position="45"/>
        <end position="118"/>
    </location>
</feature>
<evidence type="ECO:0000313" key="7">
    <source>
        <dbReference type="EMBL" id="KAF4616101.1"/>
    </source>
</evidence>
<dbReference type="InterPro" id="IPR001077">
    <property type="entry name" value="COMT_C"/>
</dbReference>
<sequence length="404" mass="45759">MNLYLYEVMSPEMRMAVETLEGACEQLVHTVGNPNHVLLNRFMEFYYYTCLNIVLTHNIPDVIYEKPEGMHISNIQRRTGINEHTIGRILRLLASKHIFTEVQENVFAHNRLSIHLLSSNPLTDMGKHFADEALKSSINSPEVLGDQDWTHSTSPSKTAFNKLTGSSRTLFEYYEEITKDHPVGTHRGARFARGLIGCVVAFESRAVVHGYPWKDLGQNAVVCDLGSGVGTMSMELAKEHPNLQFVLHDTPQRLKQAKEENRVEFIPINFMTTPPAAGCDAYYMKNIMHAWSDDAPAVEVLSNVRRAMGPHSCVLLHEHILQYPFRVSDSEHLLREQAPEPLLANYGAGRIRQYYLDMALMNLINGKARTFPGYVKLGESTGLEFVNVWDLGETSVLEYRLLGR</sequence>
<dbReference type="PROSITE" id="PS51683">
    <property type="entry name" value="SAM_OMT_II"/>
    <property type="match status" value="1"/>
</dbReference>
<organism evidence="7 8">
    <name type="scientific">Agrocybe pediades</name>
    <dbReference type="NCBI Taxonomy" id="84607"/>
    <lineage>
        <taxon>Eukaryota</taxon>
        <taxon>Fungi</taxon>
        <taxon>Dikarya</taxon>
        <taxon>Basidiomycota</taxon>
        <taxon>Agaricomycotina</taxon>
        <taxon>Agaricomycetes</taxon>
        <taxon>Agaricomycetidae</taxon>
        <taxon>Agaricales</taxon>
        <taxon>Agaricineae</taxon>
        <taxon>Strophariaceae</taxon>
        <taxon>Agrocybe</taxon>
    </lineage>
</organism>
<dbReference type="Proteomes" id="UP000521872">
    <property type="component" value="Unassembled WGS sequence"/>
</dbReference>
<dbReference type="Pfam" id="PF08100">
    <property type="entry name" value="Dimerisation"/>
    <property type="match status" value="1"/>
</dbReference>
<dbReference type="InterPro" id="IPR036388">
    <property type="entry name" value="WH-like_DNA-bd_sf"/>
</dbReference>
<dbReference type="SUPFAM" id="SSF53335">
    <property type="entry name" value="S-adenosyl-L-methionine-dependent methyltransferases"/>
    <property type="match status" value="1"/>
</dbReference>
<evidence type="ECO:0000256" key="2">
    <source>
        <dbReference type="ARBA" id="ARBA00022679"/>
    </source>
</evidence>
<dbReference type="Pfam" id="PF00891">
    <property type="entry name" value="Methyltransf_2"/>
    <property type="match status" value="1"/>
</dbReference>
<keyword evidence="1" id="KW-0489">Methyltransferase</keyword>
<accession>A0A8H4QSL1</accession>
<evidence type="ECO:0000259" key="6">
    <source>
        <dbReference type="Pfam" id="PF08100"/>
    </source>
</evidence>
<keyword evidence="8" id="KW-1185">Reference proteome</keyword>
<dbReference type="InterPro" id="IPR012967">
    <property type="entry name" value="COMT_dimerisation"/>
</dbReference>
<dbReference type="InterPro" id="IPR036390">
    <property type="entry name" value="WH_DNA-bd_sf"/>
</dbReference>
<evidence type="ECO:0000256" key="4">
    <source>
        <dbReference type="PIRSR" id="PIRSR005739-1"/>
    </source>
</evidence>
<dbReference type="GO" id="GO:0032259">
    <property type="term" value="P:methylation"/>
    <property type="evidence" value="ECO:0007669"/>
    <property type="project" value="UniProtKB-KW"/>
</dbReference>
<gene>
    <name evidence="7" type="ORF">D9613_011398</name>
</gene>
<feature type="domain" description="O-methyltransferase C-terminal" evidence="5">
    <location>
        <begin position="215"/>
        <end position="323"/>
    </location>
</feature>
<dbReference type="Gene3D" id="1.10.10.10">
    <property type="entry name" value="Winged helix-like DNA-binding domain superfamily/Winged helix DNA-binding domain"/>
    <property type="match status" value="1"/>
</dbReference>
<dbReference type="Gene3D" id="3.40.50.150">
    <property type="entry name" value="Vaccinia Virus protein VP39"/>
    <property type="match status" value="1"/>
</dbReference>
<dbReference type="InterPro" id="IPR029063">
    <property type="entry name" value="SAM-dependent_MTases_sf"/>
</dbReference>
<dbReference type="PIRSF" id="PIRSF005739">
    <property type="entry name" value="O-mtase"/>
    <property type="match status" value="1"/>
</dbReference>
<dbReference type="AlphaFoldDB" id="A0A8H4QSL1"/>
<proteinExistence type="predicted"/>
<protein>
    <recommendedName>
        <fullName evidence="9">O-methyltransferase domain-containing protein</fullName>
    </recommendedName>
</protein>
<evidence type="ECO:0000313" key="8">
    <source>
        <dbReference type="Proteomes" id="UP000521872"/>
    </source>
</evidence>
<evidence type="ECO:0008006" key="9">
    <source>
        <dbReference type="Google" id="ProtNLM"/>
    </source>
</evidence>
<dbReference type="GO" id="GO:0008171">
    <property type="term" value="F:O-methyltransferase activity"/>
    <property type="evidence" value="ECO:0007669"/>
    <property type="project" value="InterPro"/>
</dbReference>
<dbReference type="PANTHER" id="PTHR43712:SF2">
    <property type="entry name" value="O-METHYLTRANSFERASE CICE"/>
    <property type="match status" value="1"/>
</dbReference>
<dbReference type="InterPro" id="IPR016461">
    <property type="entry name" value="COMT-like"/>
</dbReference>
<dbReference type="PANTHER" id="PTHR43712">
    <property type="entry name" value="PUTATIVE (AFU_ORTHOLOGUE AFUA_4G14580)-RELATED"/>
    <property type="match status" value="1"/>
</dbReference>
<evidence type="ECO:0000256" key="3">
    <source>
        <dbReference type="ARBA" id="ARBA00022691"/>
    </source>
</evidence>
<evidence type="ECO:0000259" key="5">
    <source>
        <dbReference type="Pfam" id="PF00891"/>
    </source>
</evidence>
<dbReference type="EMBL" id="JAACJL010000032">
    <property type="protein sequence ID" value="KAF4616101.1"/>
    <property type="molecule type" value="Genomic_DNA"/>
</dbReference>
<keyword evidence="3" id="KW-0949">S-adenosyl-L-methionine</keyword>
<dbReference type="SUPFAM" id="SSF46785">
    <property type="entry name" value="Winged helix' DNA-binding domain"/>
    <property type="match status" value="1"/>
</dbReference>
<evidence type="ECO:0000256" key="1">
    <source>
        <dbReference type="ARBA" id="ARBA00022603"/>
    </source>
</evidence>
<keyword evidence="2" id="KW-0808">Transferase</keyword>